<dbReference type="EMBL" id="HG994368">
    <property type="protein sequence ID" value="CAF1847016.1"/>
    <property type="molecule type" value="Genomic_DNA"/>
</dbReference>
<dbReference type="InterPro" id="IPR040338">
    <property type="entry name" value="At1g67623-like"/>
</dbReference>
<name>A0A816JY30_BRANA</name>
<dbReference type="Pfam" id="PF23310">
    <property type="entry name" value="TPR_27"/>
    <property type="match status" value="1"/>
</dbReference>
<gene>
    <name evidence="2" type="ORF">DARMORV10_C04P33340.1</name>
</gene>
<accession>A0A816JY30</accession>
<evidence type="ECO:0000313" key="2">
    <source>
        <dbReference type="EMBL" id="CAF1847016.1"/>
    </source>
</evidence>
<evidence type="ECO:0000259" key="1">
    <source>
        <dbReference type="Pfam" id="PF23310"/>
    </source>
</evidence>
<organism evidence="2">
    <name type="scientific">Brassica napus</name>
    <name type="common">Rape</name>
    <dbReference type="NCBI Taxonomy" id="3708"/>
    <lineage>
        <taxon>Eukaryota</taxon>
        <taxon>Viridiplantae</taxon>
        <taxon>Streptophyta</taxon>
        <taxon>Embryophyta</taxon>
        <taxon>Tracheophyta</taxon>
        <taxon>Spermatophyta</taxon>
        <taxon>Magnoliopsida</taxon>
        <taxon>eudicotyledons</taxon>
        <taxon>Gunneridae</taxon>
        <taxon>Pentapetalae</taxon>
        <taxon>rosids</taxon>
        <taxon>malvids</taxon>
        <taxon>Brassicales</taxon>
        <taxon>Brassicaceae</taxon>
        <taxon>Brassiceae</taxon>
        <taxon>Brassica</taxon>
    </lineage>
</organism>
<sequence>MGRNHPPSRLEQLPQEIHTEIISHAAKASRDTVRTIMTSIPVMTKAAIHDRVYKNMQLSILTEHPLTSLTSYTDLMSRCLQAGNPEAHYVKGIQEYFHHKNTVEGLYHLHLATKGSYQNAFYLYGIVMLCRGEMEIGKNIFEKLEWQHCKTTADNCWKDIKRSLHGIHVETLPCYIATLKMVKATITCHPGTKMSRCNSYFFYKQMRKFVLFY</sequence>
<reference evidence="2" key="1">
    <citation type="submission" date="2021-01" db="EMBL/GenBank/DDBJ databases">
        <authorList>
            <consortium name="Genoscope - CEA"/>
            <person name="William W."/>
        </authorList>
    </citation>
    <scope>NUCLEOTIDE SEQUENCE</scope>
</reference>
<dbReference type="AlphaFoldDB" id="A0A816JY30"/>
<dbReference type="PANTHER" id="PTHR33784:SF34">
    <property type="entry name" value="(RAPE) HYPOTHETICAL PROTEIN"/>
    <property type="match status" value="1"/>
</dbReference>
<dbReference type="PANTHER" id="PTHR33784">
    <property type="entry name" value="OS05G0482100 PROTEIN"/>
    <property type="match status" value="1"/>
</dbReference>
<feature type="domain" description="At2g35280-like TPR" evidence="1">
    <location>
        <begin position="73"/>
        <end position="162"/>
    </location>
</feature>
<proteinExistence type="predicted"/>
<protein>
    <submittedName>
        <fullName evidence="2">(rape) hypothetical protein</fullName>
    </submittedName>
</protein>
<dbReference type="Proteomes" id="UP001295469">
    <property type="component" value="Chromosome C04"/>
</dbReference>
<dbReference type="InterPro" id="IPR057136">
    <property type="entry name" value="At2g35280_TPR_dom"/>
</dbReference>